<dbReference type="Gene3D" id="3.30.565.10">
    <property type="entry name" value="Histidine kinase-like ATPase, C-terminal domain"/>
    <property type="match status" value="1"/>
</dbReference>
<reference evidence="4 5" key="1">
    <citation type="journal article" date="2013" name="Int. J. Syst. Evol. Microbiol.">
        <title>Aquimarina gracilis sp. nov., isolated from the gut microflora of a mussel, Mytilus coruscus, and emended description of Aquimarina spongiae.</title>
        <authorList>
            <person name="Park S.C."/>
            <person name="Choe H.N."/>
            <person name="Baik K.S."/>
            <person name="Seong C.N."/>
        </authorList>
    </citation>
    <scope>NUCLEOTIDE SEQUENCE [LARGE SCALE GENOMIC DNA]</scope>
    <source>
        <strain evidence="4 5">PSC32</strain>
    </source>
</reference>
<keyword evidence="4" id="KW-0418">Kinase</keyword>
<dbReference type="Pfam" id="PF06580">
    <property type="entry name" value="His_kinase"/>
    <property type="match status" value="1"/>
</dbReference>
<feature type="transmembrane region" description="Helical" evidence="1">
    <location>
        <begin position="57"/>
        <end position="75"/>
    </location>
</feature>
<sequence length="353" mass="41785">MWNKTVYGIKVGEIAAAIGLYLMLSFAYRFTLWTIYWDKPDRWERLFSLWKWFDNGGLQYSLMFMATALIWWLVFRVFRKWPLRYRFSLHFIMLPFFILVAWKGYYWVCERFGLMHLEGNPEKWDIYIPALIYMIQFAMFHAYEYYTSNQRKIRYEIELKNTALKSELSAIKAQLNPHFLYNVFNTINASIPKEMEGTREMVADLADLFRYQLRASREDLVPLKDELDFVRKYLDLEQKRFEDRLQITINVDKDLLSRQVPPMLLQPLVENSVKHGISPLTDGGRIDITIKEKEKGTLLFEIKDTGVGVSDKASIMETGVGLSNTQKRLEKMYNSGLFLMDNQPRGLIVQFSI</sequence>
<dbReference type="InterPro" id="IPR003594">
    <property type="entry name" value="HATPase_dom"/>
</dbReference>
<protein>
    <submittedName>
        <fullName evidence="4">Histidine kinase</fullName>
    </submittedName>
</protein>
<dbReference type="Pfam" id="PF02518">
    <property type="entry name" value="HATPase_c"/>
    <property type="match status" value="1"/>
</dbReference>
<feature type="transmembrane region" description="Helical" evidence="1">
    <location>
        <begin position="12"/>
        <end position="37"/>
    </location>
</feature>
<keyword evidence="1" id="KW-0472">Membrane</keyword>
<dbReference type="Proteomes" id="UP001327027">
    <property type="component" value="Unassembled WGS sequence"/>
</dbReference>
<dbReference type="PANTHER" id="PTHR34220:SF7">
    <property type="entry name" value="SENSOR HISTIDINE KINASE YPDA"/>
    <property type="match status" value="1"/>
</dbReference>
<name>A0ABU6A0N4_9FLAO</name>
<dbReference type="GO" id="GO:0016301">
    <property type="term" value="F:kinase activity"/>
    <property type="evidence" value="ECO:0007669"/>
    <property type="project" value="UniProtKB-KW"/>
</dbReference>
<feature type="domain" description="Histidine kinase/HSP90-like ATPase" evidence="2">
    <location>
        <begin position="264"/>
        <end position="351"/>
    </location>
</feature>
<keyword evidence="5" id="KW-1185">Reference proteome</keyword>
<dbReference type="PANTHER" id="PTHR34220">
    <property type="entry name" value="SENSOR HISTIDINE KINASE YPDA"/>
    <property type="match status" value="1"/>
</dbReference>
<evidence type="ECO:0000259" key="2">
    <source>
        <dbReference type="Pfam" id="PF02518"/>
    </source>
</evidence>
<keyword evidence="4" id="KW-0808">Transferase</keyword>
<dbReference type="InterPro" id="IPR036890">
    <property type="entry name" value="HATPase_C_sf"/>
</dbReference>
<dbReference type="SUPFAM" id="SSF55874">
    <property type="entry name" value="ATPase domain of HSP90 chaperone/DNA topoisomerase II/histidine kinase"/>
    <property type="match status" value="1"/>
</dbReference>
<keyword evidence="1" id="KW-0812">Transmembrane</keyword>
<evidence type="ECO:0000313" key="4">
    <source>
        <dbReference type="EMBL" id="MEB3347641.1"/>
    </source>
</evidence>
<evidence type="ECO:0000313" key="5">
    <source>
        <dbReference type="Proteomes" id="UP001327027"/>
    </source>
</evidence>
<dbReference type="InterPro" id="IPR050640">
    <property type="entry name" value="Bact_2-comp_sensor_kinase"/>
</dbReference>
<comment type="caution">
    <text evidence="4">The sequence shown here is derived from an EMBL/GenBank/DDBJ whole genome shotgun (WGS) entry which is preliminary data.</text>
</comment>
<dbReference type="InterPro" id="IPR010559">
    <property type="entry name" value="Sig_transdc_His_kin_internal"/>
</dbReference>
<feature type="transmembrane region" description="Helical" evidence="1">
    <location>
        <begin position="126"/>
        <end position="146"/>
    </location>
</feature>
<feature type="transmembrane region" description="Helical" evidence="1">
    <location>
        <begin position="87"/>
        <end position="106"/>
    </location>
</feature>
<accession>A0ABU6A0N4</accession>
<organism evidence="4 5">
    <name type="scientific">Aquimarina gracilis</name>
    <dbReference type="NCBI Taxonomy" id="874422"/>
    <lineage>
        <taxon>Bacteria</taxon>
        <taxon>Pseudomonadati</taxon>
        <taxon>Bacteroidota</taxon>
        <taxon>Flavobacteriia</taxon>
        <taxon>Flavobacteriales</taxon>
        <taxon>Flavobacteriaceae</taxon>
        <taxon>Aquimarina</taxon>
    </lineage>
</organism>
<evidence type="ECO:0000256" key="1">
    <source>
        <dbReference type="SAM" id="Phobius"/>
    </source>
</evidence>
<proteinExistence type="predicted"/>
<dbReference type="RefSeq" id="WP_324181665.1">
    <property type="nucleotide sequence ID" value="NZ_BAABAW010000014.1"/>
</dbReference>
<gene>
    <name evidence="4" type="ORF">U6A24_19345</name>
</gene>
<dbReference type="EMBL" id="JAYKLX010000009">
    <property type="protein sequence ID" value="MEB3347641.1"/>
    <property type="molecule type" value="Genomic_DNA"/>
</dbReference>
<feature type="domain" description="Signal transduction histidine kinase internal region" evidence="3">
    <location>
        <begin position="167"/>
        <end position="245"/>
    </location>
</feature>
<evidence type="ECO:0000259" key="3">
    <source>
        <dbReference type="Pfam" id="PF06580"/>
    </source>
</evidence>
<keyword evidence="1" id="KW-1133">Transmembrane helix</keyword>